<keyword evidence="1" id="KW-0812">Transmembrane</keyword>
<accession>A0A4Y8AX20</accession>
<evidence type="ECO:0000259" key="2">
    <source>
        <dbReference type="Pfam" id="PF13472"/>
    </source>
</evidence>
<dbReference type="GO" id="GO:0006629">
    <property type="term" value="P:lipid metabolic process"/>
    <property type="evidence" value="ECO:0007669"/>
    <property type="project" value="InterPro"/>
</dbReference>
<dbReference type="InterPro" id="IPR051532">
    <property type="entry name" value="Ester_Hydrolysis_Enzymes"/>
</dbReference>
<organism evidence="3 4">
    <name type="scientific">Gramella jeungdoensis</name>
    <dbReference type="NCBI Taxonomy" id="708091"/>
    <lineage>
        <taxon>Bacteria</taxon>
        <taxon>Pseudomonadati</taxon>
        <taxon>Bacteroidota</taxon>
        <taxon>Flavobacteriia</taxon>
        <taxon>Flavobacteriales</taxon>
        <taxon>Flavobacteriaceae</taxon>
        <taxon>Christiangramia</taxon>
    </lineage>
</organism>
<dbReference type="Gene3D" id="3.40.50.1110">
    <property type="entry name" value="SGNH hydrolase"/>
    <property type="match status" value="1"/>
</dbReference>
<dbReference type="InterPro" id="IPR013830">
    <property type="entry name" value="SGNH_hydro"/>
</dbReference>
<dbReference type="Pfam" id="PF13472">
    <property type="entry name" value="Lipase_GDSL_2"/>
    <property type="match status" value="1"/>
</dbReference>
<comment type="caution">
    <text evidence="3">The sequence shown here is derived from an EMBL/GenBank/DDBJ whole genome shotgun (WGS) entry which is preliminary data.</text>
</comment>
<dbReference type="InterPro" id="IPR008265">
    <property type="entry name" value="Lipase_GDSL_AS"/>
</dbReference>
<dbReference type="EMBL" id="SNQI01000001">
    <property type="protein sequence ID" value="TEW77041.1"/>
    <property type="molecule type" value="Genomic_DNA"/>
</dbReference>
<keyword evidence="1" id="KW-0472">Membrane</keyword>
<gene>
    <name evidence="3" type="ORF">E2488_04120</name>
</gene>
<dbReference type="GO" id="GO:0004622">
    <property type="term" value="F:phosphatidylcholine lysophospholipase activity"/>
    <property type="evidence" value="ECO:0007669"/>
    <property type="project" value="TreeGrafter"/>
</dbReference>
<evidence type="ECO:0000256" key="1">
    <source>
        <dbReference type="SAM" id="Phobius"/>
    </source>
</evidence>
<reference evidence="3 4" key="1">
    <citation type="journal article" date="2011" name="J. Microbiol.">
        <title>Gramella jeungdoensis sp. nov., isolated from a solar saltern in Korea.</title>
        <authorList>
            <person name="Joung Y."/>
            <person name="Kim H."/>
            <person name="Jang T."/>
            <person name="Ahn T.S."/>
            <person name="Joh K."/>
        </authorList>
    </citation>
    <scope>NUCLEOTIDE SEQUENCE [LARGE SCALE GENOMIC DNA]</scope>
    <source>
        <strain evidence="3 4">KCTC 23123</strain>
    </source>
</reference>
<proteinExistence type="predicted"/>
<keyword evidence="1" id="KW-1133">Transmembrane helix</keyword>
<dbReference type="RefSeq" id="WP_134247049.1">
    <property type="nucleotide sequence ID" value="NZ_SNQI01000001.1"/>
</dbReference>
<dbReference type="PANTHER" id="PTHR30383">
    <property type="entry name" value="THIOESTERASE 1/PROTEASE 1/LYSOPHOSPHOLIPASE L1"/>
    <property type="match status" value="1"/>
</dbReference>
<name>A0A4Y8AX20_9FLAO</name>
<dbReference type="PANTHER" id="PTHR30383:SF5">
    <property type="entry name" value="SGNH HYDROLASE-TYPE ESTERASE DOMAIN-CONTAINING PROTEIN"/>
    <property type="match status" value="1"/>
</dbReference>
<evidence type="ECO:0000313" key="3">
    <source>
        <dbReference type="EMBL" id="TEW77041.1"/>
    </source>
</evidence>
<feature type="transmembrane region" description="Helical" evidence="1">
    <location>
        <begin position="9"/>
        <end position="34"/>
    </location>
</feature>
<dbReference type="AlphaFoldDB" id="A0A4Y8AX20"/>
<dbReference type="InterPro" id="IPR036514">
    <property type="entry name" value="SGNH_hydro_sf"/>
</dbReference>
<feature type="domain" description="SGNH hydrolase-type esterase" evidence="2">
    <location>
        <begin position="69"/>
        <end position="233"/>
    </location>
</feature>
<dbReference type="OrthoDB" id="9786188at2"/>
<keyword evidence="4" id="KW-1185">Reference proteome</keyword>
<dbReference type="PROSITE" id="PS01098">
    <property type="entry name" value="LIPASE_GDSL_SER"/>
    <property type="match status" value="1"/>
</dbReference>
<dbReference type="Proteomes" id="UP000298517">
    <property type="component" value="Unassembled WGS sequence"/>
</dbReference>
<dbReference type="CDD" id="cd01822">
    <property type="entry name" value="Lysophospholipase_L1_like"/>
    <property type="match status" value="1"/>
</dbReference>
<evidence type="ECO:0000313" key="4">
    <source>
        <dbReference type="Proteomes" id="UP000298517"/>
    </source>
</evidence>
<sequence length="248" mass="27340">MRKRKNKHLIFNLSISSILFFLKFCYFLVFTLLLSCGSDTSKKEKIKETAPIETKETITENSTTKTILIFGDSLTAGYGLEDTNDAFPALIQSKIDSLSLNYTVINSGVSGETTAGGKSRIDWVLNQKIDVFVLELGANDGLRGVPLSETRGNLQAIIDAVRTKNTTTKIILAGMQLPPNMGQDYTSKFKTIFPELAEKNDLYLIPFLLKDVGGVPALNQADGIHPTVEGHKILANNVWDVLKNVIKE</sequence>
<protein>
    <submittedName>
        <fullName evidence="3">Arylesterase</fullName>
    </submittedName>
</protein>
<dbReference type="SUPFAM" id="SSF52266">
    <property type="entry name" value="SGNH hydrolase"/>
    <property type="match status" value="1"/>
</dbReference>